<dbReference type="Gene3D" id="1.10.418.10">
    <property type="entry name" value="Calponin-like domain"/>
    <property type="match status" value="1"/>
</dbReference>
<evidence type="ECO:0000313" key="3">
    <source>
        <dbReference type="Proteomes" id="UP000616769"/>
    </source>
</evidence>
<dbReference type="OrthoDB" id="2161974at2759"/>
<protein>
    <submittedName>
        <fullName evidence="2">Uncharacterized protein</fullName>
    </submittedName>
</protein>
<evidence type="ECO:0000256" key="1">
    <source>
        <dbReference type="SAM" id="MobiDB-lite"/>
    </source>
</evidence>
<proteinExistence type="predicted"/>
<organism evidence="2 3">
    <name type="scientific">Sarcoptes scabiei</name>
    <name type="common">Itch mite</name>
    <name type="synonym">Acarus scabiei</name>
    <dbReference type="NCBI Taxonomy" id="52283"/>
    <lineage>
        <taxon>Eukaryota</taxon>
        <taxon>Metazoa</taxon>
        <taxon>Ecdysozoa</taxon>
        <taxon>Arthropoda</taxon>
        <taxon>Chelicerata</taxon>
        <taxon>Arachnida</taxon>
        <taxon>Acari</taxon>
        <taxon>Acariformes</taxon>
        <taxon>Sarcoptiformes</taxon>
        <taxon>Astigmata</taxon>
        <taxon>Psoroptidia</taxon>
        <taxon>Sarcoptoidea</taxon>
        <taxon>Sarcoptidae</taxon>
        <taxon>Sarcoptinae</taxon>
        <taxon>Sarcoptes</taxon>
    </lineage>
</organism>
<name>A0A132AAS7_SARSC</name>
<gene>
    <name evidence="2" type="ORF">QR98_0065200</name>
</gene>
<feature type="region of interest" description="Disordered" evidence="1">
    <location>
        <begin position="77"/>
        <end position="99"/>
    </location>
</feature>
<dbReference type="Proteomes" id="UP000616769">
    <property type="component" value="Unassembled WGS sequence"/>
</dbReference>
<feature type="compositionally biased region" description="Low complexity" evidence="1">
    <location>
        <begin position="78"/>
        <end position="96"/>
    </location>
</feature>
<dbReference type="VEuPathDB" id="VectorBase:SSCA001005"/>
<dbReference type="EMBL" id="JXLN01012120">
    <property type="protein sequence ID" value="KPM08007.1"/>
    <property type="molecule type" value="Genomic_DNA"/>
</dbReference>
<accession>A0A132AAS7</accession>
<reference evidence="2 3" key="1">
    <citation type="journal article" date="2015" name="Parasit. Vectors">
        <title>Draft genome of the scabies mite.</title>
        <authorList>
            <person name="Rider S.D.Jr."/>
            <person name="Morgan M.S."/>
            <person name="Arlian L.G."/>
        </authorList>
    </citation>
    <scope>NUCLEOTIDE SEQUENCE [LARGE SCALE GENOMIC DNA]</scope>
    <source>
        <strain evidence="2">Arlian Lab</strain>
    </source>
</reference>
<evidence type="ECO:0000313" key="2">
    <source>
        <dbReference type="EMBL" id="KPM08007.1"/>
    </source>
</evidence>
<sequence length="160" mass="18469">MIQKQKQTIIKIYTDWANHYLKKRYLELNILSPTIPSPSPSPSCSSISSTSTSTRLTFANDYRSNVLDCRIPALVERSNTNNSNNNNNTNNNNNNNRRSFNCQRLPQLITSLADDLRDGVLLIFLIESINYVRIASHRSLQHCKSFIIKPRWFEAYEESD</sequence>
<dbReference type="AlphaFoldDB" id="A0A132AAS7"/>
<dbReference type="SUPFAM" id="SSF47576">
    <property type="entry name" value="Calponin-homology domain, CH-domain"/>
    <property type="match status" value="1"/>
</dbReference>
<comment type="caution">
    <text evidence="2">The sequence shown here is derived from an EMBL/GenBank/DDBJ whole genome shotgun (WGS) entry which is preliminary data.</text>
</comment>
<dbReference type="InterPro" id="IPR036872">
    <property type="entry name" value="CH_dom_sf"/>
</dbReference>